<name>A0A1M6NYW2_9PROT</name>
<evidence type="ECO:0000313" key="3">
    <source>
        <dbReference type="Proteomes" id="UP000184387"/>
    </source>
</evidence>
<sequence length="104" mass="10854">MADDGKNATPKTGESKVPGDLENWGTQTKNARPSSVGQHDPLRDPGGDDSGPGLDPEQYKNPDHADEASHGPAGHHATVPVKEATSIKPGAKRDAPPLRSTAEE</sequence>
<organism evidence="2 3">
    <name type="scientific">Muricoccus roseus</name>
    <dbReference type="NCBI Taxonomy" id="198092"/>
    <lineage>
        <taxon>Bacteria</taxon>
        <taxon>Pseudomonadati</taxon>
        <taxon>Pseudomonadota</taxon>
        <taxon>Alphaproteobacteria</taxon>
        <taxon>Acetobacterales</taxon>
        <taxon>Roseomonadaceae</taxon>
        <taxon>Muricoccus</taxon>
    </lineage>
</organism>
<dbReference type="Proteomes" id="UP000184387">
    <property type="component" value="Unassembled WGS sequence"/>
</dbReference>
<keyword evidence="3" id="KW-1185">Reference proteome</keyword>
<dbReference type="EMBL" id="FQZF01000028">
    <property type="protein sequence ID" value="SHK00834.1"/>
    <property type="molecule type" value="Genomic_DNA"/>
</dbReference>
<feature type="compositionally biased region" description="Polar residues" evidence="1">
    <location>
        <begin position="24"/>
        <end position="37"/>
    </location>
</feature>
<dbReference type="STRING" id="198092.SAMN02745194_03946"/>
<feature type="region of interest" description="Disordered" evidence="1">
    <location>
        <begin position="1"/>
        <end position="104"/>
    </location>
</feature>
<dbReference type="RefSeq" id="WP_073137913.1">
    <property type="nucleotide sequence ID" value="NZ_FQZF01000028.1"/>
</dbReference>
<dbReference type="AlphaFoldDB" id="A0A1M6NYW2"/>
<proteinExistence type="predicted"/>
<accession>A0A1M6NYW2</accession>
<evidence type="ECO:0000256" key="1">
    <source>
        <dbReference type="SAM" id="MobiDB-lite"/>
    </source>
</evidence>
<protein>
    <submittedName>
        <fullName evidence="2">Uncharacterized protein</fullName>
    </submittedName>
</protein>
<gene>
    <name evidence="2" type="ORF">SAMN02745194_03946</name>
</gene>
<feature type="compositionally biased region" description="Basic and acidic residues" evidence="1">
    <location>
        <begin position="91"/>
        <end position="104"/>
    </location>
</feature>
<evidence type="ECO:0000313" key="2">
    <source>
        <dbReference type="EMBL" id="SHK00834.1"/>
    </source>
</evidence>
<reference evidence="2 3" key="1">
    <citation type="submission" date="2016-11" db="EMBL/GenBank/DDBJ databases">
        <authorList>
            <person name="Jaros S."/>
            <person name="Januszkiewicz K."/>
            <person name="Wedrychowicz H."/>
        </authorList>
    </citation>
    <scope>NUCLEOTIDE SEQUENCE [LARGE SCALE GENOMIC DNA]</scope>
    <source>
        <strain evidence="2 3">DSM 14916</strain>
    </source>
</reference>
<feature type="compositionally biased region" description="Basic and acidic residues" evidence="1">
    <location>
        <begin position="57"/>
        <end position="69"/>
    </location>
</feature>